<protein>
    <recommendedName>
        <fullName evidence="6">ATP:glycerol 3-phosphotransferase</fullName>
    </recommendedName>
</protein>
<gene>
    <name evidence="10" type="ORF">HMPREF9473_02031</name>
</gene>
<keyword evidence="5" id="KW-0067">ATP-binding</keyword>
<dbReference type="PROSITE" id="PS00933">
    <property type="entry name" value="FGGY_KINASES_1"/>
    <property type="match status" value="1"/>
</dbReference>
<dbReference type="InterPro" id="IPR018484">
    <property type="entry name" value="FGGY_N"/>
</dbReference>
<dbReference type="AlphaFoldDB" id="G5IEV4"/>
<dbReference type="Pfam" id="PF00370">
    <property type="entry name" value="FGGY_N"/>
    <property type="match status" value="1"/>
</dbReference>
<evidence type="ECO:0000256" key="1">
    <source>
        <dbReference type="ARBA" id="ARBA00009156"/>
    </source>
</evidence>
<evidence type="ECO:0000256" key="2">
    <source>
        <dbReference type="ARBA" id="ARBA00022679"/>
    </source>
</evidence>
<comment type="similarity">
    <text evidence="1 7">Belongs to the FGGY kinase family.</text>
</comment>
<dbReference type="HOGENOM" id="CLU_009281_2_3_9"/>
<name>G5IEV4_9FIRM</name>
<evidence type="ECO:0000256" key="4">
    <source>
        <dbReference type="ARBA" id="ARBA00022777"/>
    </source>
</evidence>
<dbReference type="PROSITE" id="PS00445">
    <property type="entry name" value="FGGY_KINASES_2"/>
    <property type="match status" value="1"/>
</dbReference>
<organism evidence="10 11">
    <name type="scientific">Hungatella hathewayi WAL-18680</name>
    <dbReference type="NCBI Taxonomy" id="742737"/>
    <lineage>
        <taxon>Bacteria</taxon>
        <taxon>Bacillati</taxon>
        <taxon>Bacillota</taxon>
        <taxon>Clostridia</taxon>
        <taxon>Lachnospirales</taxon>
        <taxon>Lachnospiraceae</taxon>
        <taxon>Hungatella</taxon>
    </lineage>
</organism>
<dbReference type="GO" id="GO:0019563">
    <property type="term" value="P:glycerol catabolic process"/>
    <property type="evidence" value="ECO:0007669"/>
    <property type="project" value="TreeGrafter"/>
</dbReference>
<evidence type="ECO:0000256" key="5">
    <source>
        <dbReference type="ARBA" id="ARBA00022840"/>
    </source>
</evidence>
<comment type="caution">
    <text evidence="10">The sequence shown here is derived from an EMBL/GenBank/DDBJ whole genome shotgun (WGS) entry which is preliminary data.</text>
</comment>
<evidence type="ECO:0000256" key="7">
    <source>
        <dbReference type="RuleBase" id="RU003733"/>
    </source>
</evidence>
<evidence type="ECO:0000259" key="8">
    <source>
        <dbReference type="Pfam" id="PF00370"/>
    </source>
</evidence>
<dbReference type="Proteomes" id="UP000005384">
    <property type="component" value="Unassembled WGS sequence"/>
</dbReference>
<sequence length="491" mass="54319">MKYIIGIDQSTQGTKALLFDEQARLLGRTDKNHRQIISREGYISHHPEELYENTLEVVRRLVEEQRIPVEDICGIGISNQRETTVMWEKETGRPVCDAIVWQCARAECVCQGFTGEQKEYIAANTGIPLSPYFPAAKMSWILKHCEEAGKLAKEGRLLAGTVDSWLLYKLTGGKEHKTDYSNASRTQLFNLHTLSWDEQICAMFGIPVSCLPEVKDSNSLFGMTDLEGLADRKIPIHAMMGDSHGALYGQGCHQPGMVKATYGTGSSLMMNVGREFIGSSHGIVTSLAWGIDGQVDYVLEGNLNYTGAVISWLKDDLQLIESAGETENLARNASQEDTTYLVPAFSGLGAPYWKSDGKAMIYGMNRGTGKKEIVRAALDCIAYQITDILKAMELDSGMTIEKLCVDGGPTRNGYLMQFQSDMGGMTVAVPDAEELSGMGAAYLAGITMGVFTKEQSFSRLQYREYRASMDEERKHALYEGWLDAVRRVLGP</sequence>
<evidence type="ECO:0000259" key="9">
    <source>
        <dbReference type="Pfam" id="PF02782"/>
    </source>
</evidence>
<dbReference type="PANTHER" id="PTHR10196:SF69">
    <property type="entry name" value="GLYCEROL KINASE"/>
    <property type="match status" value="1"/>
</dbReference>
<dbReference type="Gene3D" id="3.30.420.40">
    <property type="match status" value="2"/>
</dbReference>
<dbReference type="PATRIC" id="fig|742737.3.peg.2052"/>
<dbReference type="InterPro" id="IPR000577">
    <property type="entry name" value="Carb_kinase_FGGY"/>
</dbReference>
<feature type="domain" description="Carbohydrate kinase FGGY C-terminal" evidence="9">
    <location>
        <begin position="259"/>
        <end position="447"/>
    </location>
</feature>
<dbReference type="SUPFAM" id="SSF53067">
    <property type="entry name" value="Actin-like ATPase domain"/>
    <property type="match status" value="2"/>
</dbReference>
<evidence type="ECO:0000256" key="6">
    <source>
        <dbReference type="ARBA" id="ARBA00043149"/>
    </source>
</evidence>
<dbReference type="GO" id="GO:0004370">
    <property type="term" value="F:glycerol kinase activity"/>
    <property type="evidence" value="ECO:0007669"/>
    <property type="project" value="TreeGrafter"/>
</dbReference>
<dbReference type="CDD" id="cd07769">
    <property type="entry name" value="ASKHA_NBD_FGGY_GK"/>
    <property type="match status" value="1"/>
</dbReference>
<evidence type="ECO:0000313" key="10">
    <source>
        <dbReference type="EMBL" id="EHI59964.1"/>
    </source>
</evidence>
<dbReference type="InterPro" id="IPR018483">
    <property type="entry name" value="Carb_kinase_FGGY_CS"/>
</dbReference>
<keyword evidence="11" id="KW-1185">Reference proteome</keyword>
<reference evidence="10 11" key="1">
    <citation type="submission" date="2011-08" db="EMBL/GenBank/DDBJ databases">
        <title>The Genome Sequence of Clostridium hathewayi WAL-18680.</title>
        <authorList>
            <consortium name="The Broad Institute Genome Sequencing Platform"/>
            <person name="Earl A."/>
            <person name="Ward D."/>
            <person name="Feldgarden M."/>
            <person name="Gevers D."/>
            <person name="Finegold S.M."/>
            <person name="Summanen P.H."/>
            <person name="Molitoris D.R."/>
            <person name="Song M."/>
            <person name="Daigneault M."/>
            <person name="Allen-Vercoe E."/>
            <person name="Young S.K."/>
            <person name="Zeng Q."/>
            <person name="Gargeya S."/>
            <person name="Fitzgerald M."/>
            <person name="Haas B."/>
            <person name="Abouelleil A."/>
            <person name="Alvarado L."/>
            <person name="Arachchi H.M."/>
            <person name="Berlin A."/>
            <person name="Brown A."/>
            <person name="Chapman S.B."/>
            <person name="Chen Z."/>
            <person name="Dunbar C."/>
            <person name="Freedman E."/>
            <person name="Gearin G."/>
            <person name="Gellesch M."/>
            <person name="Goldberg J."/>
            <person name="Griggs A."/>
            <person name="Gujja S."/>
            <person name="Heiman D."/>
            <person name="Howarth C."/>
            <person name="Larson L."/>
            <person name="Lui A."/>
            <person name="MacDonald P.J.P."/>
            <person name="Montmayeur A."/>
            <person name="Murphy C."/>
            <person name="Neiman D."/>
            <person name="Pearson M."/>
            <person name="Priest M."/>
            <person name="Roberts A."/>
            <person name="Saif S."/>
            <person name="Shea T."/>
            <person name="Shenoy N."/>
            <person name="Sisk P."/>
            <person name="Stolte C."/>
            <person name="Sykes S."/>
            <person name="Wortman J."/>
            <person name="Nusbaum C."/>
            <person name="Birren B."/>
        </authorList>
    </citation>
    <scope>NUCLEOTIDE SEQUENCE [LARGE SCALE GENOMIC DNA]</scope>
    <source>
        <strain evidence="10 11">WAL-18680</strain>
    </source>
</reference>
<dbReference type="PANTHER" id="PTHR10196">
    <property type="entry name" value="SUGAR KINASE"/>
    <property type="match status" value="1"/>
</dbReference>
<dbReference type="Pfam" id="PF02782">
    <property type="entry name" value="FGGY_C"/>
    <property type="match status" value="1"/>
</dbReference>
<dbReference type="NCBIfam" id="NF000756">
    <property type="entry name" value="PRK00047.1"/>
    <property type="match status" value="1"/>
</dbReference>
<dbReference type="EMBL" id="ADLN01000040">
    <property type="protein sequence ID" value="EHI59964.1"/>
    <property type="molecule type" value="Genomic_DNA"/>
</dbReference>
<dbReference type="GO" id="GO:0005829">
    <property type="term" value="C:cytosol"/>
    <property type="evidence" value="ECO:0007669"/>
    <property type="project" value="TreeGrafter"/>
</dbReference>
<dbReference type="RefSeq" id="WP_006780011.1">
    <property type="nucleotide sequence ID" value="NZ_CP040506.1"/>
</dbReference>
<feature type="domain" description="Carbohydrate kinase FGGY N-terminal" evidence="8">
    <location>
        <begin position="3"/>
        <end position="248"/>
    </location>
</feature>
<evidence type="ECO:0000256" key="3">
    <source>
        <dbReference type="ARBA" id="ARBA00022741"/>
    </source>
</evidence>
<dbReference type="PIRSF" id="PIRSF000538">
    <property type="entry name" value="GlpK"/>
    <property type="match status" value="1"/>
</dbReference>
<keyword evidence="3" id="KW-0547">Nucleotide-binding</keyword>
<keyword evidence="2 7" id="KW-0808">Transferase</keyword>
<dbReference type="GO" id="GO:0005524">
    <property type="term" value="F:ATP binding"/>
    <property type="evidence" value="ECO:0007669"/>
    <property type="project" value="UniProtKB-KW"/>
</dbReference>
<dbReference type="InterPro" id="IPR018485">
    <property type="entry name" value="FGGY_C"/>
</dbReference>
<keyword evidence="4 7" id="KW-0418">Kinase</keyword>
<evidence type="ECO:0000313" key="11">
    <source>
        <dbReference type="Proteomes" id="UP000005384"/>
    </source>
</evidence>
<dbReference type="InterPro" id="IPR043129">
    <property type="entry name" value="ATPase_NBD"/>
</dbReference>
<proteinExistence type="inferred from homology"/>
<accession>G5IEV4</accession>